<comment type="caution">
    <text evidence="3">The sequence shown here is derived from an EMBL/GenBank/DDBJ whole genome shotgun (WGS) entry which is preliminary data.</text>
</comment>
<dbReference type="EMBL" id="VAHF01000002">
    <property type="protein sequence ID" value="TXG69129.1"/>
    <property type="molecule type" value="Genomic_DNA"/>
</dbReference>
<dbReference type="InterPro" id="IPR038975">
    <property type="entry name" value="THNL"/>
</dbReference>
<gene>
    <name evidence="3" type="ORF">EZV62_004064</name>
</gene>
<protein>
    <recommendedName>
        <fullName evidence="2">Transposase MuDR plant domain-containing protein</fullName>
    </recommendedName>
</protein>
<proteinExistence type="predicted"/>
<name>A0A5C7IJ88_9ROSI</name>
<dbReference type="AlphaFoldDB" id="A0A5C7IJ88"/>
<keyword evidence="4" id="KW-1185">Reference proteome</keyword>
<evidence type="ECO:0000256" key="1">
    <source>
        <dbReference type="SAM" id="SignalP"/>
    </source>
</evidence>
<dbReference type="Proteomes" id="UP000323000">
    <property type="component" value="Chromosome 2"/>
</dbReference>
<keyword evidence="1" id="KW-0732">Signal</keyword>
<accession>A0A5C7IJ88</accession>
<evidence type="ECO:0000313" key="3">
    <source>
        <dbReference type="EMBL" id="TXG69129.1"/>
    </source>
</evidence>
<sequence>MEKSRVGPLLMVSMVLCLVVGQSTADSYSKCYEDCVVDCLFTIPGKSPDGCMRLCVGQCLGSFGSTLKVHEIDTRYFCNIGRATSVCAKLAAKENLADSDTEDEKPNEHDYPSSPDDTFVRVEQGAGVEDGIGGTKNCGGTGGVTFGGPSHDTFPAAPSRWILPCTGRYSFVTILSASNSQKGPLFVGQVFQHKHKLKTELGLYAMQERIDIRVRRSTKYRFEAGCEDINCQFTIGAVRKEHCMFWHVKKFIIEYSTSKSCLRMVYVTLTS</sequence>
<evidence type="ECO:0000313" key="4">
    <source>
        <dbReference type="Proteomes" id="UP000323000"/>
    </source>
</evidence>
<dbReference type="PANTHER" id="PTHR36312:SF15">
    <property type="entry name" value="THIONIN-LIKE PROTEIN"/>
    <property type="match status" value="1"/>
</dbReference>
<feature type="domain" description="Transposase MuDR plant" evidence="2">
    <location>
        <begin position="187"/>
        <end position="242"/>
    </location>
</feature>
<dbReference type="Pfam" id="PF03108">
    <property type="entry name" value="DBD_Tnp_Mut"/>
    <property type="match status" value="1"/>
</dbReference>
<dbReference type="InterPro" id="IPR004332">
    <property type="entry name" value="Transposase_MuDR"/>
</dbReference>
<reference evidence="4" key="1">
    <citation type="journal article" date="2019" name="Gigascience">
        <title>De novo genome assembly of the endangered Acer yangbiense, a plant species with extremely small populations endemic to Yunnan Province, China.</title>
        <authorList>
            <person name="Yang J."/>
            <person name="Wariss H.M."/>
            <person name="Tao L."/>
            <person name="Zhang R."/>
            <person name="Yun Q."/>
            <person name="Hollingsworth P."/>
            <person name="Dao Z."/>
            <person name="Luo G."/>
            <person name="Guo H."/>
            <person name="Ma Y."/>
            <person name="Sun W."/>
        </authorList>
    </citation>
    <scope>NUCLEOTIDE SEQUENCE [LARGE SCALE GENOMIC DNA]</scope>
    <source>
        <strain evidence="4">cv. Malutang</strain>
    </source>
</reference>
<dbReference type="PANTHER" id="PTHR36312">
    <property type="entry name" value="THIONIN-LIKE PROTEIN 1"/>
    <property type="match status" value="1"/>
</dbReference>
<evidence type="ECO:0000259" key="2">
    <source>
        <dbReference type="Pfam" id="PF03108"/>
    </source>
</evidence>
<feature type="signal peptide" evidence="1">
    <location>
        <begin position="1"/>
        <end position="25"/>
    </location>
</feature>
<feature type="chain" id="PRO_5022790400" description="Transposase MuDR plant domain-containing protein" evidence="1">
    <location>
        <begin position="26"/>
        <end position="271"/>
    </location>
</feature>
<organism evidence="3 4">
    <name type="scientific">Acer yangbiense</name>
    <dbReference type="NCBI Taxonomy" id="1000413"/>
    <lineage>
        <taxon>Eukaryota</taxon>
        <taxon>Viridiplantae</taxon>
        <taxon>Streptophyta</taxon>
        <taxon>Embryophyta</taxon>
        <taxon>Tracheophyta</taxon>
        <taxon>Spermatophyta</taxon>
        <taxon>Magnoliopsida</taxon>
        <taxon>eudicotyledons</taxon>
        <taxon>Gunneridae</taxon>
        <taxon>Pentapetalae</taxon>
        <taxon>rosids</taxon>
        <taxon>malvids</taxon>
        <taxon>Sapindales</taxon>
        <taxon>Sapindaceae</taxon>
        <taxon>Hippocastanoideae</taxon>
        <taxon>Acereae</taxon>
        <taxon>Acer</taxon>
    </lineage>
</organism>